<dbReference type="AlphaFoldDB" id="A0A0D1EED1"/>
<dbReference type="STRING" id="935700.jaqu_30740"/>
<dbReference type="EMBL" id="JYFE01000055">
    <property type="protein sequence ID" value="KIT15251.1"/>
    <property type="molecule type" value="Genomic_DNA"/>
</dbReference>
<name>A0A0D1EED1_9RHOB</name>
<gene>
    <name evidence="2" type="ORF">jaqu_30740</name>
</gene>
<keyword evidence="1" id="KW-1133">Transmembrane helix</keyword>
<evidence type="ECO:0000256" key="1">
    <source>
        <dbReference type="SAM" id="Phobius"/>
    </source>
</evidence>
<evidence type="ECO:0000313" key="2">
    <source>
        <dbReference type="EMBL" id="KIT15251.1"/>
    </source>
</evidence>
<feature type="transmembrane region" description="Helical" evidence="1">
    <location>
        <begin position="32"/>
        <end position="51"/>
    </location>
</feature>
<keyword evidence="1" id="KW-0812">Transmembrane</keyword>
<accession>A0A0D1EED1</accession>
<sequence>MLMGLVWLSVYPSVTLLTYATAGLPAPTWVTTFITTILTVPTITFVVVPFAKKAIARVDPKA</sequence>
<organism evidence="2 3">
    <name type="scientific">Jannaschia aquimarina</name>
    <dbReference type="NCBI Taxonomy" id="935700"/>
    <lineage>
        <taxon>Bacteria</taxon>
        <taxon>Pseudomonadati</taxon>
        <taxon>Pseudomonadota</taxon>
        <taxon>Alphaproteobacteria</taxon>
        <taxon>Rhodobacterales</taxon>
        <taxon>Roseobacteraceae</taxon>
        <taxon>Jannaschia</taxon>
    </lineage>
</organism>
<keyword evidence="1" id="KW-0472">Membrane</keyword>
<reference evidence="2 3" key="1">
    <citation type="submission" date="2015-02" db="EMBL/GenBank/DDBJ databases">
        <title>Genome Sequence of Jannaschia aquimarina DSM28248, a member of the Roseobacter clade.</title>
        <authorList>
            <person name="Voget S."/>
            <person name="Daniel R."/>
        </authorList>
    </citation>
    <scope>NUCLEOTIDE SEQUENCE [LARGE SCALE GENOMIC DNA]</scope>
    <source>
        <strain evidence="2 3">GSW-M26</strain>
    </source>
</reference>
<comment type="caution">
    <text evidence="2">The sequence shown here is derived from an EMBL/GenBank/DDBJ whole genome shotgun (WGS) entry which is preliminary data.</text>
</comment>
<evidence type="ECO:0000313" key="3">
    <source>
        <dbReference type="Proteomes" id="UP000032232"/>
    </source>
</evidence>
<keyword evidence="3" id="KW-1185">Reference proteome</keyword>
<dbReference type="PATRIC" id="fig|935700.4.peg.3175"/>
<proteinExistence type="predicted"/>
<dbReference type="Proteomes" id="UP000032232">
    <property type="component" value="Unassembled WGS sequence"/>
</dbReference>
<protein>
    <submittedName>
        <fullName evidence="2">Uncharacterized protein</fullName>
    </submittedName>
</protein>